<dbReference type="HOGENOM" id="CLU_782877_0_0_0"/>
<accession>E8T318</accession>
<evidence type="ECO:0008006" key="3">
    <source>
        <dbReference type="Google" id="ProtNLM"/>
    </source>
</evidence>
<dbReference type="RefSeq" id="WP_013536809.1">
    <property type="nucleotide sequence ID" value="NC_014926.1"/>
</dbReference>
<keyword evidence="2" id="KW-1185">Reference proteome</keyword>
<proteinExistence type="predicted"/>
<gene>
    <name evidence="1" type="ordered locus">Theam_0049</name>
</gene>
<name>E8T318_THEA1</name>
<reference evidence="1" key="1">
    <citation type="submission" date="2011-01" db="EMBL/GenBank/DDBJ databases">
        <title>Complete sequence of chromosome of Thermovibrio ammonificans HB-1.</title>
        <authorList>
            <consortium name="US DOE Joint Genome Institute"/>
            <person name="Lucas S."/>
            <person name="Copeland A."/>
            <person name="Lapidus A."/>
            <person name="Cheng J.-F."/>
            <person name="Goodwin L."/>
            <person name="Pitluck S."/>
            <person name="Davenport K."/>
            <person name="Detter J.C."/>
            <person name="Han C."/>
            <person name="Tapia R."/>
            <person name="Land M."/>
            <person name="Hauser L."/>
            <person name="Kyrpides N."/>
            <person name="Ivanova N."/>
            <person name="Ovchinnikova G."/>
            <person name="Vetriani C."/>
            <person name="Woyke T."/>
        </authorList>
    </citation>
    <scope>NUCLEOTIDE SEQUENCE [LARGE SCALE GENOMIC DNA]</scope>
    <source>
        <strain evidence="1">HB-1</strain>
    </source>
</reference>
<dbReference type="PROSITE" id="PS51257">
    <property type="entry name" value="PROKAR_LIPOPROTEIN"/>
    <property type="match status" value="1"/>
</dbReference>
<protein>
    <recommendedName>
        <fullName evidence="3">Lipoprotein</fullName>
    </recommendedName>
</protein>
<dbReference type="AlphaFoldDB" id="E8T318"/>
<dbReference type="Proteomes" id="UP000006362">
    <property type="component" value="Chromosome"/>
</dbReference>
<dbReference type="STRING" id="648996.Theam_0049"/>
<sequence>MKKALAVGGVILLASCGGGGGGGTSSVSTTTETYKLAEISSPEEVEATPTTTARTINSLTGISSEGINTRGGSSQPTGLIPQILNRIKDLNPSTSRGIASIRCDNGNWLGASVLYELKEGVVQEQSCSDIKYIRIALYSKSDMICRLGDYIVGGDKVPQFVMKITASDLKDPDCLPQSATIEVSGTVKHLKNGTPDEAYPYDGYVDETYIYDNLKLTYTNITWSGEELSSANYELTGWATYVLGDFPLATEAQIDYDFDIAGSGNETSDSFSGYVKLGCLDGWLKVQTTRPLKYSGDEVTDGEITVQAQNGSVVISYSSNGMDITQTIDNQTETYHYDNEEQVKESLKGVVCTD</sequence>
<evidence type="ECO:0000313" key="2">
    <source>
        <dbReference type="Proteomes" id="UP000006362"/>
    </source>
</evidence>
<organism evidence="1 2">
    <name type="scientific">Thermovibrio ammonificans (strain DSM 15698 / JCM 12110 / HB-1)</name>
    <dbReference type="NCBI Taxonomy" id="648996"/>
    <lineage>
        <taxon>Bacteria</taxon>
        <taxon>Pseudomonadati</taxon>
        <taxon>Aquificota</taxon>
        <taxon>Aquificia</taxon>
        <taxon>Desulfurobacteriales</taxon>
        <taxon>Desulfurobacteriaceae</taxon>
        <taxon>Thermovibrio</taxon>
    </lineage>
</organism>
<dbReference type="KEGG" id="tam:Theam_0049"/>
<evidence type="ECO:0000313" key="1">
    <source>
        <dbReference type="EMBL" id="ADU96023.1"/>
    </source>
</evidence>
<dbReference type="EMBL" id="CP002444">
    <property type="protein sequence ID" value="ADU96023.1"/>
    <property type="molecule type" value="Genomic_DNA"/>
</dbReference>